<sequence>MLATLGGSLALLLGLLLLLLPLLASELSRARDSVWGAVVLLLGLVLVTSAERLTGAPMLAVLCGGLLIGRLGVEVGQGRWRLLSEEERQRLWSVERWQTSLSQIGASFGRLLQLASGVVGGLGSWLAERRAARPASTKKWVRPEPEAAPAERQTPEVPEDAPPVVSSFEEIDALLEQALPEAPPEPATAEPGEGLGEAG</sequence>
<dbReference type="RefSeq" id="WP_323355852.1">
    <property type="nucleotide sequence ID" value="NZ_JAYGHY010000008.1"/>
</dbReference>
<proteinExistence type="predicted"/>
<dbReference type="InterPro" id="IPR010004">
    <property type="entry name" value="Uncharacterised_Ycf66"/>
</dbReference>
<keyword evidence="2" id="KW-1133">Transmembrane helix</keyword>
<gene>
    <name evidence="3" type="ORF">VB739_04155</name>
</gene>
<feature type="region of interest" description="Disordered" evidence="1">
    <location>
        <begin position="136"/>
        <end position="199"/>
    </location>
</feature>
<keyword evidence="2" id="KW-0472">Membrane</keyword>
<comment type="caution">
    <text evidence="3">The sequence shown here is derived from an EMBL/GenBank/DDBJ whole genome shotgun (WGS) entry which is preliminary data.</text>
</comment>
<organism evidence="3 4">
    <name type="scientific">Cyanobium gracile UHCC 0281</name>
    <dbReference type="NCBI Taxonomy" id="3110309"/>
    <lineage>
        <taxon>Bacteria</taxon>
        <taxon>Bacillati</taxon>
        <taxon>Cyanobacteriota</taxon>
        <taxon>Cyanophyceae</taxon>
        <taxon>Synechococcales</taxon>
        <taxon>Prochlorococcaceae</taxon>
        <taxon>Cyanobium</taxon>
    </lineage>
</organism>
<evidence type="ECO:0000256" key="1">
    <source>
        <dbReference type="SAM" id="MobiDB-lite"/>
    </source>
</evidence>
<protein>
    <submittedName>
        <fullName evidence="3">Ycf66 family protein</fullName>
    </submittedName>
</protein>
<feature type="transmembrane region" description="Helical" evidence="2">
    <location>
        <begin position="34"/>
        <end position="50"/>
    </location>
</feature>
<name>A0ABU5STB6_9CYAN</name>
<keyword evidence="4" id="KW-1185">Reference proteome</keyword>
<dbReference type="Proteomes" id="UP001302329">
    <property type="component" value="Unassembled WGS sequence"/>
</dbReference>
<evidence type="ECO:0000313" key="4">
    <source>
        <dbReference type="Proteomes" id="UP001302329"/>
    </source>
</evidence>
<dbReference type="Pfam" id="PF07444">
    <property type="entry name" value="Ycf66_N"/>
    <property type="match status" value="1"/>
</dbReference>
<dbReference type="EMBL" id="JAYGHY010000008">
    <property type="protein sequence ID" value="MEA5441739.1"/>
    <property type="molecule type" value="Genomic_DNA"/>
</dbReference>
<evidence type="ECO:0000313" key="3">
    <source>
        <dbReference type="EMBL" id="MEA5441739.1"/>
    </source>
</evidence>
<reference evidence="3 4" key="1">
    <citation type="submission" date="2023-12" db="EMBL/GenBank/DDBJ databases">
        <title>Baltic Sea Cyanobacteria.</title>
        <authorList>
            <person name="Delbaje E."/>
            <person name="Fewer D.P."/>
            <person name="Shishido T.K."/>
        </authorList>
    </citation>
    <scope>NUCLEOTIDE SEQUENCE [LARGE SCALE GENOMIC DNA]</scope>
    <source>
        <strain evidence="3 4">UHCC 0281</strain>
    </source>
</reference>
<accession>A0ABU5STB6</accession>
<evidence type="ECO:0000256" key="2">
    <source>
        <dbReference type="SAM" id="Phobius"/>
    </source>
</evidence>
<keyword evidence="2" id="KW-0812">Transmembrane</keyword>